<dbReference type="InterPro" id="IPR027417">
    <property type="entry name" value="P-loop_NTPase"/>
</dbReference>
<evidence type="ECO:0000256" key="3">
    <source>
        <dbReference type="ARBA" id="ARBA00022748"/>
    </source>
</evidence>
<organism evidence="8 9">
    <name type="scientific">SAR92 clade bacterium</name>
    <dbReference type="NCBI Taxonomy" id="2315479"/>
    <lineage>
        <taxon>Bacteria</taxon>
        <taxon>Pseudomonadati</taxon>
        <taxon>Pseudomonadota</taxon>
        <taxon>Gammaproteobacteria</taxon>
        <taxon>Cellvibrionales</taxon>
        <taxon>Porticoccaceae</taxon>
        <taxon>SAR92 clade</taxon>
    </lineage>
</organism>
<evidence type="ECO:0000259" key="7">
    <source>
        <dbReference type="PROSITE" id="PS50893"/>
    </source>
</evidence>
<keyword evidence="6" id="KW-0472">Membrane</keyword>
<dbReference type="GO" id="GO:0005524">
    <property type="term" value="F:ATP binding"/>
    <property type="evidence" value="ECO:0007669"/>
    <property type="project" value="UniProtKB-KW"/>
</dbReference>
<dbReference type="NCBIfam" id="TIGR01189">
    <property type="entry name" value="ccmA"/>
    <property type="match status" value="1"/>
</dbReference>
<dbReference type="InterPro" id="IPR005895">
    <property type="entry name" value="ABC_transptr_haem_export_CcmA"/>
</dbReference>
<keyword evidence="4" id="KW-0067">ATP-binding</keyword>
<evidence type="ECO:0000256" key="4">
    <source>
        <dbReference type="ARBA" id="ARBA00022840"/>
    </source>
</evidence>
<protein>
    <submittedName>
        <fullName evidence="8">Cytochrome c biogenesis heme-transporting ATPase CcmA</fullName>
    </submittedName>
</protein>
<keyword evidence="2" id="KW-0547">Nucleotide-binding</keyword>
<dbReference type="Pfam" id="PF00005">
    <property type="entry name" value="ABC_tran"/>
    <property type="match status" value="1"/>
</dbReference>
<dbReference type="SUPFAM" id="SSF52540">
    <property type="entry name" value="P-loop containing nucleoside triphosphate hydrolases"/>
    <property type="match status" value="1"/>
</dbReference>
<keyword evidence="5" id="KW-1278">Translocase</keyword>
<dbReference type="Proteomes" id="UP000318148">
    <property type="component" value="Unassembled WGS sequence"/>
</dbReference>
<evidence type="ECO:0000256" key="1">
    <source>
        <dbReference type="ARBA" id="ARBA00022448"/>
    </source>
</evidence>
<dbReference type="PROSITE" id="PS50893">
    <property type="entry name" value="ABC_TRANSPORTER_2"/>
    <property type="match status" value="1"/>
</dbReference>
<name>A0A520LNL1_9GAMM</name>
<evidence type="ECO:0000256" key="5">
    <source>
        <dbReference type="ARBA" id="ARBA00022967"/>
    </source>
</evidence>
<evidence type="ECO:0000313" key="8">
    <source>
        <dbReference type="EMBL" id="RZO08171.1"/>
    </source>
</evidence>
<comment type="caution">
    <text evidence="8">The sequence shown here is derived from an EMBL/GenBank/DDBJ whole genome shotgun (WGS) entry which is preliminary data.</text>
</comment>
<dbReference type="GO" id="GO:0016887">
    <property type="term" value="F:ATP hydrolysis activity"/>
    <property type="evidence" value="ECO:0007669"/>
    <property type="project" value="InterPro"/>
</dbReference>
<dbReference type="PANTHER" id="PTHR43499:SF1">
    <property type="entry name" value="ABC TRANSPORTER I FAMILY MEMBER 1"/>
    <property type="match status" value="1"/>
</dbReference>
<dbReference type="NCBIfam" id="NF010061">
    <property type="entry name" value="PRK13538.1"/>
    <property type="match status" value="1"/>
</dbReference>
<keyword evidence="1" id="KW-0813">Transport</keyword>
<sequence>MLFWHNYCPSFLQEFSLSVTILSLKNLSFNRNEKPVFDPIDLEINEGDLVHIKGANGSGKTTLLRILVGLLQPSSGSIKYQGVDLQACLYDYFSNITYVGHNSAVKNSLTVFENLCWMSGENKLVDSHINTLETFGLLNQKDSLCGELSAGQKRKVALTRILLNDSKIWFLDEPMNALDSQGVSILKKAMEKHKNNQGIVVFASHQDVMEGDVKKILIRNTIH</sequence>
<evidence type="ECO:0000256" key="6">
    <source>
        <dbReference type="ARBA" id="ARBA00023136"/>
    </source>
</evidence>
<accession>A0A520LNL1</accession>
<dbReference type="GO" id="GO:0017004">
    <property type="term" value="P:cytochrome complex assembly"/>
    <property type="evidence" value="ECO:0007669"/>
    <property type="project" value="UniProtKB-KW"/>
</dbReference>
<proteinExistence type="predicted"/>
<dbReference type="AlphaFoldDB" id="A0A520LNL1"/>
<feature type="domain" description="ABC transporter" evidence="7">
    <location>
        <begin position="22"/>
        <end position="221"/>
    </location>
</feature>
<evidence type="ECO:0000256" key="2">
    <source>
        <dbReference type="ARBA" id="ARBA00022741"/>
    </source>
</evidence>
<dbReference type="InterPro" id="IPR003593">
    <property type="entry name" value="AAA+_ATPase"/>
</dbReference>
<dbReference type="Gene3D" id="3.40.50.300">
    <property type="entry name" value="P-loop containing nucleotide triphosphate hydrolases"/>
    <property type="match status" value="1"/>
</dbReference>
<dbReference type="GO" id="GO:0022857">
    <property type="term" value="F:transmembrane transporter activity"/>
    <property type="evidence" value="ECO:0007669"/>
    <property type="project" value="InterPro"/>
</dbReference>
<dbReference type="InterPro" id="IPR003439">
    <property type="entry name" value="ABC_transporter-like_ATP-bd"/>
</dbReference>
<evidence type="ECO:0000313" key="9">
    <source>
        <dbReference type="Proteomes" id="UP000318148"/>
    </source>
</evidence>
<dbReference type="PANTHER" id="PTHR43499">
    <property type="entry name" value="ABC TRANSPORTER I FAMILY MEMBER 1"/>
    <property type="match status" value="1"/>
</dbReference>
<reference evidence="8 9" key="1">
    <citation type="submission" date="2019-02" db="EMBL/GenBank/DDBJ databases">
        <title>Prokaryotic population dynamics and viral predation in marine succession experiment using metagenomics: the confinement effect.</title>
        <authorList>
            <person name="Haro-Moreno J.M."/>
            <person name="Rodriguez-Valera F."/>
            <person name="Lopez-Perez M."/>
        </authorList>
    </citation>
    <scope>NUCLEOTIDE SEQUENCE [LARGE SCALE GENOMIC DNA]</scope>
    <source>
        <strain evidence="8">MED-G169</strain>
    </source>
</reference>
<dbReference type="SMART" id="SM00382">
    <property type="entry name" value="AAA"/>
    <property type="match status" value="1"/>
</dbReference>
<keyword evidence="3" id="KW-0201">Cytochrome c-type biogenesis</keyword>
<gene>
    <name evidence="8" type="primary">ccmA</name>
    <name evidence="8" type="ORF">EVB02_00855</name>
</gene>
<dbReference type="EMBL" id="SHBO01000006">
    <property type="protein sequence ID" value="RZO08171.1"/>
    <property type="molecule type" value="Genomic_DNA"/>
</dbReference>